<keyword evidence="1" id="KW-0472">Membrane</keyword>
<protein>
    <submittedName>
        <fullName evidence="2">Uncharacterized protein</fullName>
    </submittedName>
</protein>
<accession>A0A2C9M6R0</accession>
<dbReference type="EnsemblMetazoa" id="BGLB039097-RA">
    <property type="protein sequence ID" value="BGLB039097-PA"/>
    <property type="gene ID" value="BGLB039097"/>
</dbReference>
<keyword evidence="1" id="KW-1133">Transmembrane helix</keyword>
<dbReference type="KEGG" id="bgt:106051332"/>
<dbReference type="VEuPathDB" id="VectorBase:BGLAX_045734"/>
<dbReference type="EnsemblMetazoa" id="BGLB039097-RB">
    <property type="protein sequence ID" value="BGLB039097-PB"/>
    <property type="gene ID" value="BGLB039097"/>
</dbReference>
<dbReference type="AlphaFoldDB" id="A0A2C9M6R0"/>
<dbReference type="OrthoDB" id="10288451at2759"/>
<feature type="transmembrane region" description="Helical" evidence="1">
    <location>
        <begin position="101"/>
        <end position="124"/>
    </location>
</feature>
<evidence type="ECO:0000256" key="1">
    <source>
        <dbReference type="SAM" id="Phobius"/>
    </source>
</evidence>
<evidence type="ECO:0000313" key="2">
    <source>
        <dbReference type="EnsemblMetazoa" id="BGLB039097-PB"/>
    </source>
</evidence>
<dbReference type="RefSeq" id="XP_013061957.2">
    <property type="nucleotide sequence ID" value="XM_013206503.2"/>
</dbReference>
<feature type="transmembrane region" description="Helical" evidence="1">
    <location>
        <begin position="71"/>
        <end position="94"/>
    </location>
</feature>
<dbReference type="RefSeq" id="XP_013061958.2">
    <property type="nucleotide sequence ID" value="XM_013206504.2"/>
</dbReference>
<feature type="transmembrane region" description="Helical" evidence="1">
    <location>
        <begin position="12"/>
        <end position="33"/>
    </location>
</feature>
<evidence type="ECO:0000313" key="3">
    <source>
        <dbReference type="Proteomes" id="UP000076420"/>
    </source>
</evidence>
<reference evidence="2" key="1">
    <citation type="submission" date="2020-05" db="UniProtKB">
        <authorList>
            <consortium name="EnsemblMetazoa"/>
        </authorList>
    </citation>
    <scope>IDENTIFICATION</scope>
    <source>
        <strain evidence="2">BB02</strain>
    </source>
</reference>
<dbReference type="Proteomes" id="UP000076420">
    <property type="component" value="Unassembled WGS sequence"/>
</dbReference>
<dbReference type="VEuPathDB" id="VectorBase:BGLB039097"/>
<gene>
    <name evidence="2" type="primary">106051332</name>
</gene>
<name>A0A2C9M6R0_BIOGL</name>
<organism evidence="2 3">
    <name type="scientific">Biomphalaria glabrata</name>
    <name type="common">Bloodfluke planorb</name>
    <name type="synonym">Freshwater snail</name>
    <dbReference type="NCBI Taxonomy" id="6526"/>
    <lineage>
        <taxon>Eukaryota</taxon>
        <taxon>Metazoa</taxon>
        <taxon>Spiralia</taxon>
        <taxon>Lophotrochozoa</taxon>
        <taxon>Mollusca</taxon>
        <taxon>Gastropoda</taxon>
        <taxon>Heterobranchia</taxon>
        <taxon>Euthyneura</taxon>
        <taxon>Panpulmonata</taxon>
        <taxon>Hygrophila</taxon>
        <taxon>Lymnaeoidea</taxon>
        <taxon>Planorbidae</taxon>
        <taxon>Biomphalaria</taxon>
    </lineage>
</organism>
<proteinExistence type="predicted"/>
<feature type="transmembrane region" description="Helical" evidence="1">
    <location>
        <begin position="136"/>
        <end position="156"/>
    </location>
</feature>
<sequence>MSENLVIKTINIILVVSMFLLHLMASFSGNWTVTTKSGVIYKSRGIYVDCTFNRCTYNSKTVSAWQDSARFLFYVMWTIILVTVIINGLSLWILAARLPRIFALLYFSAAVIGILITIIFPITVSPIGKDGLSETWFSSGFYIFVAGVFMTFTLSLQCYQLTPEYYPGA</sequence>
<keyword evidence="1" id="KW-0812">Transmembrane</keyword>